<dbReference type="RefSeq" id="XP_056520125.1">
    <property type="nucleotide sequence ID" value="XM_056666529.1"/>
</dbReference>
<comment type="caution">
    <text evidence="2">The sequence shown here is derived from an EMBL/GenBank/DDBJ whole genome shotgun (WGS) entry which is preliminary data.</text>
</comment>
<accession>A0A9W9GUR9</accession>
<dbReference type="Proteomes" id="UP001149079">
    <property type="component" value="Unassembled WGS sequence"/>
</dbReference>
<reference evidence="2" key="2">
    <citation type="journal article" date="2023" name="IMA Fungus">
        <title>Comparative genomic study of the Penicillium genus elucidates a diverse pangenome and 15 lateral gene transfer events.</title>
        <authorList>
            <person name="Petersen C."/>
            <person name="Sorensen T."/>
            <person name="Nielsen M.R."/>
            <person name="Sondergaard T.E."/>
            <person name="Sorensen J.L."/>
            <person name="Fitzpatrick D.A."/>
            <person name="Frisvad J.C."/>
            <person name="Nielsen K.L."/>
        </authorList>
    </citation>
    <scope>NUCLEOTIDE SEQUENCE</scope>
    <source>
        <strain evidence="2">IBT 22155</strain>
    </source>
</reference>
<sequence>MLIYELIYTGIGQFIAAYSPNATFAALVNPLIISIPVIFCGIFVPYVTCNEEEFAFFEPANGTCAEYLPDYMAGADASSSCKVCQYQSGTDFLDTLNIPNYAVG</sequence>
<proteinExistence type="predicted"/>
<feature type="transmembrane region" description="Helical" evidence="1">
    <location>
        <begin position="24"/>
        <end position="47"/>
    </location>
</feature>
<name>A0A9W9GUR9_9EURO</name>
<evidence type="ECO:0000256" key="1">
    <source>
        <dbReference type="SAM" id="Phobius"/>
    </source>
</evidence>
<reference evidence="2" key="1">
    <citation type="submission" date="2022-11" db="EMBL/GenBank/DDBJ databases">
        <authorList>
            <person name="Petersen C."/>
        </authorList>
    </citation>
    <scope>NUCLEOTIDE SEQUENCE</scope>
    <source>
        <strain evidence="2">IBT 22155</strain>
    </source>
</reference>
<keyword evidence="1" id="KW-0472">Membrane</keyword>
<keyword evidence="1" id="KW-1133">Transmembrane helix</keyword>
<dbReference type="GeneID" id="81405699"/>
<protein>
    <submittedName>
        <fullName evidence="2">Uncharacterized protein</fullName>
    </submittedName>
</protein>
<gene>
    <name evidence="2" type="ORF">N7515_005785</name>
</gene>
<organism evidence="2 3">
    <name type="scientific">Penicillium bovifimosum</name>
    <dbReference type="NCBI Taxonomy" id="126998"/>
    <lineage>
        <taxon>Eukaryota</taxon>
        <taxon>Fungi</taxon>
        <taxon>Dikarya</taxon>
        <taxon>Ascomycota</taxon>
        <taxon>Pezizomycotina</taxon>
        <taxon>Eurotiomycetes</taxon>
        <taxon>Eurotiomycetidae</taxon>
        <taxon>Eurotiales</taxon>
        <taxon>Aspergillaceae</taxon>
        <taxon>Penicillium</taxon>
    </lineage>
</organism>
<keyword evidence="3" id="KW-1185">Reference proteome</keyword>
<evidence type="ECO:0000313" key="3">
    <source>
        <dbReference type="Proteomes" id="UP001149079"/>
    </source>
</evidence>
<evidence type="ECO:0000313" key="2">
    <source>
        <dbReference type="EMBL" id="KAJ5129746.1"/>
    </source>
</evidence>
<keyword evidence="1" id="KW-0812">Transmembrane</keyword>
<dbReference type="EMBL" id="JAPQKL010000005">
    <property type="protein sequence ID" value="KAJ5129746.1"/>
    <property type="molecule type" value="Genomic_DNA"/>
</dbReference>
<dbReference type="AlphaFoldDB" id="A0A9W9GUR9"/>
<dbReference type="OrthoDB" id="4505979at2759"/>